<feature type="transmembrane region" description="Helical" evidence="1">
    <location>
        <begin position="53"/>
        <end position="85"/>
    </location>
</feature>
<dbReference type="Pfam" id="PF00924">
    <property type="entry name" value="MS_channel_2nd"/>
    <property type="match status" value="1"/>
</dbReference>
<protein>
    <submittedName>
        <fullName evidence="3">Mechanosensitive ion channel</fullName>
    </submittedName>
</protein>
<dbReference type="AlphaFoldDB" id="A0A1M5R5W6"/>
<feature type="domain" description="Mechanosensitive ion channel MscS" evidence="2">
    <location>
        <begin position="72"/>
        <end position="135"/>
    </location>
</feature>
<proteinExistence type="predicted"/>
<evidence type="ECO:0000313" key="4">
    <source>
        <dbReference type="Proteomes" id="UP000186132"/>
    </source>
</evidence>
<evidence type="ECO:0000259" key="2">
    <source>
        <dbReference type="Pfam" id="PF00924"/>
    </source>
</evidence>
<dbReference type="Proteomes" id="UP000186132">
    <property type="component" value="Unassembled WGS sequence"/>
</dbReference>
<evidence type="ECO:0000256" key="1">
    <source>
        <dbReference type="SAM" id="Phobius"/>
    </source>
</evidence>
<gene>
    <name evidence="3" type="ORF">SAMN05443575_3455</name>
</gene>
<dbReference type="GO" id="GO:0016020">
    <property type="term" value="C:membrane"/>
    <property type="evidence" value="ECO:0007669"/>
    <property type="project" value="InterPro"/>
</dbReference>
<dbReference type="STRING" id="1206085.SAMN05443575_3455"/>
<keyword evidence="1" id="KW-0472">Membrane</keyword>
<evidence type="ECO:0000313" key="3">
    <source>
        <dbReference type="EMBL" id="SHH21765.1"/>
    </source>
</evidence>
<dbReference type="InterPro" id="IPR006685">
    <property type="entry name" value="MscS_channel_2nd"/>
</dbReference>
<accession>A0A1M5R5W6</accession>
<keyword evidence="1" id="KW-0812">Transmembrane</keyword>
<sequence length="144" mass="14960">MTSLRSDARRVRDARRGRACATPVHGGGAVATVGAVIVTTVAVLLALGSPPPVVLVAALVILLVGAVAARRVTANLLAGLGLLIVRPYQRGERVRLHTPDVAAVLDAEVVRIGLLNTTLATTTGVETVPNTRLLRTPPDRPSSR</sequence>
<dbReference type="GO" id="GO:0055085">
    <property type="term" value="P:transmembrane transport"/>
    <property type="evidence" value="ECO:0007669"/>
    <property type="project" value="InterPro"/>
</dbReference>
<keyword evidence="1" id="KW-1133">Transmembrane helix</keyword>
<reference evidence="3 4" key="1">
    <citation type="submission" date="2016-11" db="EMBL/GenBank/DDBJ databases">
        <authorList>
            <person name="Jaros S."/>
            <person name="Januszkiewicz K."/>
            <person name="Wedrychowicz H."/>
        </authorList>
    </citation>
    <scope>NUCLEOTIDE SEQUENCE [LARGE SCALE GENOMIC DNA]</scope>
    <source>
        <strain evidence="3 4">DSM 45627</strain>
    </source>
</reference>
<organism evidence="3 4">
    <name type="scientific">Jatrophihabitans endophyticus</name>
    <dbReference type="NCBI Taxonomy" id="1206085"/>
    <lineage>
        <taxon>Bacteria</taxon>
        <taxon>Bacillati</taxon>
        <taxon>Actinomycetota</taxon>
        <taxon>Actinomycetes</taxon>
        <taxon>Jatrophihabitantales</taxon>
        <taxon>Jatrophihabitantaceae</taxon>
        <taxon>Jatrophihabitans</taxon>
    </lineage>
</organism>
<name>A0A1M5R5W6_9ACTN</name>
<keyword evidence="4" id="KW-1185">Reference proteome</keyword>
<feature type="transmembrane region" description="Helical" evidence="1">
    <location>
        <begin position="21"/>
        <end position="47"/>
    </location>
</feature>
<dbReference type="EMBL" id="FQVU01000005">
    <property type="protein sequence ID" value="SHH21765.1"/>
    <property type="molecule type" value="Genomic_DNA"/>
</dbReference>